<dbReference type="Proteomes" id="UP001642900">
    <property type="component" value="Unassembled WGS sequence"/>
</dbReference>
<dbReference type="RefSeq" id="WP_165032965.1">
    <property type="nucleotide sequence ID" value="NZ_JAAKZF010000058.1"/>
</dbReference>
<dbReference type="EMBL" id="JAAKZF010000058">
    <property type="protein sequence ID" value="NGO54630.1"/>
    <property type="molecule type" value="Genomic_DNA"/>
</dbReference>
<proteinExistence type="predicted"/>
<dbReference type="Pfam" id="PF09929">
    <property type="entry name" value="DUF2161"/>
    <property type="match status" value="1"/>
</dbReference>
<protein>
    <recommendedName>
        <fullName evidence="4">DUF2161 domain-containing phosphodiesterase</fullName>
    </recommendedName>
</protein>
<keyword evidence="3" id="KW-1185">Reference proteome</keyword>
<gene>
    <name evidence="2" type="ORF">G6N73_26485</name>
</gene>
<evidence type="ECO:0008006" key="4">
    <source>
        <dbReference type="Google" id="ProtNLM"/>
    </source>
</evidence>
<reference evidence="2 3" key="1">
    <citation type="submission" date="2020-02" db="EMBL/GenBank/DDBJ databases">
        <title>Genome sequence of strain CCNWXJ40-4.</title>
        <authorList>
            <person name="Gao J."/>
            <person name="Sun J."/>
        </authorList>
    </citation>
    <scope>NUCLEOTIDE SEQUENCE [LARGE SCALE GENOMIC DNA]</scope>
    <source>
        <strain evidence="2 3">CCNWXJ 40-4</strain>
    </source>
</reference>
<sequence>MLETSLYAPVKKFLEGLGFAVKGEIGGCDLVALNGDSPPVVVVCELKLQFNLELVLQGVDRMAASDEVWLAARLSARGKGRESDARFRNLCRRLGIGLLGVTATDGVEILLSLAAPMPRRDPKRRSRLVNEHKRRQGDPVAGGGSRNPIMTAYRQEALACAAALADGPRRPRDLRPDLPNAYKILRRNVYGWFVGIERGIYGLTAAGHEALLRWPQQSRTPQVEGRGGAVAAETIVASPVEA</sequence>
<name>A0A6G4WKJ1_9HYPH</name>
<evidence type="ECO:0000256" key="1">
    <source>
        <dbReference type="SAM" id="MobiDB-lite"/>
    </source>
</evidence>
<accession>A0A6G4WKJ1</accession>
<organism evidence="2 3">
    <name type="scientific">Allomesorhizobium camelthorni</name>
    <dbReference type="NCBI Taxonomy" id="475069"/>
    <lineage>
        <taxon>Bacteria</taxon>
        <taxon>Pseudomonadati</taxon>
        <taxon>Pseudomonadota</taxon>
        <taxon>Alphaproteobacteria</taxon>
        <taxon>Hyphomicrobiales</taxon>
        <taxon>Phyllobacteriaceae</taxon>
        <taxon>Allomesorhizobium</taxon>
    </lineage>
</organism>
<evidence type="ECO:0000313" key="3">
    <source>
        <dbReference type="Proteomes" id="UP001642900"/>
    </source>
</evidence>
<evidence type="ECO:0000313" key="2">
    <source>
        <dbReference type="EMBL" id="NGO54630.1"/>
    </source>
</evidence>
<dbReference type="AlphaFoldDB" id="A0A6G4WKJ1"/>
<dbReference type="InterPro" id="IPR018679">
    <property type="entry name" value="DUF2161"/>
</dbReference>
<feature type="region of interest" description="Disordered" evidence="1">
    <location>
        <begin position="120"/>
        <end position="146"/>
    </location>
</feature>
<feature type="compositionally biased region" description="Basic residues" evidence="1">
    <location>
        <begin position="121"/>
        <end position="135"/>
    </location>
</feature>
<comment type="caution">
    <text evidence="2">The sequence shown here is derived from an EMBL/GenBank/DDBJ whole genome shotgun (WGS) entry which is preliminary data.</text>
</comment>